<reference evidence="2" key="1">
    <citation type="journal article" date="2015" name="Nature">
        <title>Complex archaea that bridge the gap between prokaryotes and eukaryotes.</title>
        <authorList>
            <person name="Spang A."/>
            <person name="Saw J.H."/>
            <person name="Jorgensen S.L."/>
            <person name="Zaremba-Niedzwiedzka K."/>
            <person name="Martijn J."/>
            <person name="Lind A.E."/>
            <person name="van Eijk R."/>
            <person name="Schleper C."/>
            <person name="Guy L."/>
            <person name="Ettema T.J."/>
        </authorList>
    </citation>
    <scope>NUCLEOTIDE SEQUENCE</scope>
</reference>
<sequence>RSRPGRRTSTQPPEGTSGGNLNHAHPGQGPEYRGDTDAKSQDEEQQSHGPTYRGPEPTERRRVRPAGEGLHRPVPGLSKNTIKRRFFYEHDTMTQCITFT</sequence>
<accession>A0A0F8YC98</accession>
<name>A0A0F8YC98_9ZZZZ</name>
<feature type="compositionally biased region" description="Basic and acidic residues" evidence="1">
    <location>
        <begin position="32"/>
        <end position="46"/>
    </location>
</feature>
<organism evidence="2">
    <name type="scientific">marine sediment metagenome</name>
    <dbReference type="NCBI Taxonomy" id="412755"/>
    <lineage>
        <taxon>unclassified sequences</taxon>
        <taxon>metagenomes</taxon>
        <taxon>ecological metagenomes</taxon>
    </lineage>
</organism>
<evidence type="ECO:0000256" key="1">
    <source>
        <dbReference type="SAM" id="MobiDB-lite"/>
    </source>
</evidence>
<dbReference type="EMBL" id="LAZR01067344">
    <property type="protein sequence ID" value="KKK51774.1"/>
    <property type="molecule type" value="Genomic_DNA"/>
</dbReference>
<evidence type="ECO:0000313" key="2">
    <source>
        <dbReference type="EMBL" id="KKK51774.1"/>
    </source>
</evidence>
<dbReference type="AlphaFoldDB" id="A0A0F8YC98"/>
<feature type="non-terminal residue" evidence="2">
    <location>
        <position position="1"/>
    </location>
</feature>
<gene>
    <name evidence="2" type="ORF">LCGC14_3111590</name>
</gene>
<protein>
    <submittedName>
        <fullName evidence="2">Uncharacterized protein</fullName>
    </submittedName>
</protein>
<comment type="caution">
    <text evidence="2">The sequence shown here is derived from an EMBL/GenBank/DDBJ whole genome shotgun (WGS) entry which is preliminary data.</text>
</comment>
<proteinExistence type="predicted"/>
<feature type="region of interest" description="Disordered" evidence="1">
    <location>
        <begin position="1"/>
        <end position="83"/>
    </location>
</feature>